<keyword evidence="8" id="KW-1185">Reference proteome</keyword>
<dbReference type="Pfam" id="PF00294">
    <property type="entry name" value="PfkB"/>
    <property type="match status" value="2"/>
</dbReference>
<keyword evidence="3" id="KW-0464">Manganese</keyword>
<evidence type="ECO:0000256" key="3">
    <source>
        <dbReference type="ARBA" id="ARBA00023211"/>
    </source>
</evidence>
<dbReference type="EMBL" id="WIUZ02000005">
    <property type="protein sequence ID" value="KAF9787252.1"/>
    <property type="molecule type" value="Genomic_DNA"/>
</dbReference>
<evidence type="ECO:0000259" key="6">
    <source>
        <dbReference type="Pfam" id="PF00294"/>
    </source>
</evidence>
<dbReference type="InterPro" id="IPR022830">
    <property type="entry name" value="Indigdn_synthA-like"/>
</dbReference>
<feature type="domain" description="Carbohydrate kinase PfkB" evidence="6">
    <location>
        <begin position="690"/>
        <end position="771"/>
    </location>
</feature>
<dbReference type="Pfam" id="PF04227">
    <property type="entry name" value="Indigoidine_A"/>
    <property type="match status" value="1"/>
</dbReference>
<dbReference type="Gene3D" id="3.40.1790.10">
    <property type="entry name" value="Indigoidine synthase domain"/>
    <property type="match status" value="1"/>
</dbReference>
<dbReference type="InterPro" id="IPR007342">
    <property type="entry name" value="PsuG"/>
</dbReference>
<dbReference type="GO" id="GO:0046872">
    <property type="term" value="F:metal ion binding"/>
    <property type="evidence" value="ECO:0007669"/>
    <property type="project" value="UniProtKB-KW"/>
</dbReference>
<dbReference type="Gene3D" id="3.40.1190.20">
    <property type="match status" value="1"/>
</dbReference>
<proteinExistence type="inferred from homology"/>
<dbReference type="OrthoDB" id="198885at2759"/>
<accession>A0A9P6HHF9</accession>
<evidence type="ECO:0000256" key="2">
    <source>
        <dbReference type="ARBA" id="ARBA00022801"/>
    </source>
</evidence>
<dbReference type="InterPro" id="IPR011611">
    <property type="entry name" value="PfkB_dom"/>
</dbReference>
<keyword evidence="4" id="KW-0456">Lyase</keyword>
<evidence type="ECO:0000256" key="4">
    <source>
        <dbReference type="ARBA" id="ARBA00023239"/>
    </source>
</evidence>
<reference evidence="7" key="2">
    <citation type="submission" date="2020-11" db="EMBL/GenBank/DDBJ databases">
        <authorList>
            <consortium name="DOE Joint Genome Institute"/>
            <person name="Kuo A."/>
            <person name="Miyauchi S."/>
            <person name="Kiss E."/>
            <person name="Drula E."/>
            <person name="Kohler A."/>
            <person name="Sanchez-Garcia M."/>
            <person name="Andreopoulos B."/>
            <person name="Barry K.W."/>
            <person name="Bonito G."/>
            <person name="Buee M."/>
            <person name="Carver A."/>
            <person name="Chen C."/>
            <person name="Cichocki N."/>
            <person name="Clum A."/>
            <person name="Culley D."/>
            <person name="Crous P.W."/>
            <person name="Fauchery L."/>
            <person name="Girlanda M."/>
            <person name="Hayes R."/>
            <person name="Keri Z."/>
            <person name="Labutti K."/>
            <person name="Lipzen A."/>
            <person name="Lombard V."/>
            <person name="Magnuson J."/>
            <person name="Maillard F."/>
            <person name="Morin E."/>
            <person name="Murat C."/>
            <person name="Nolan M."/>
            <person name="Ohm R."/>
            <person name="Pangilinan J."/>
            <person name="Pereira M."/>
            <person name="Perotto S."/>
            <person name="Peter M."/>
            <person name="Riley R."/>
            <person name="Sitrit Y."/>
            <person name="Stielow B."/>
            <person name="Szollosi G."/>
            <person name="Zifcakova L."/>
            <person name="Stursova M."/>
            <person name="Spatafora J.W."/>
            <person name="Tedersoo L."/>
            <person name="Vaario L.-M."/>
            <person name="Yamada A."/>
            <person name="Yan M."/>
            <person name="Wang P."/>
            <person name="Xu J."/>
            <person name="Bruns T."/>
            <person name="Baldrian P."/>
            <person name="Vilgalys R."/>
            <person name="Henrissat B."/>
            <person name="Grigoriev I.V."/>
            <person name="Hibbett D."/>
            <person name="Nagy L.G."/>
            <person name="Martin F.M."/>
        </authorList>
    </citation>
    <scope>NUCLEOTIDE SEQUENCE</scope>
    <source>
        <strain evidence="7">UH-Tt-Lm1</strain>
    </source>
</reference>
<name>A0A9P6HHF9_9AGAM</name>
<dbReference type="GO" id="GO:0005737">
    <property type="term" value="C:cytoplasm"/>
    <property type="evidence" value="ECO:0007669"/>
    <property type="project" value="TreeGrafter"/>
</dbReference>
<keyword evidence="2" id="KW-0378">Hydrolase</keyword>
<feature type="domain" description="Carbohydrate kinase PfkB" evidence="6">
    <location>
        <begin position="374"/>
        <end position="594"/>
    </location>
</feature>
<comment type="caution">
    <text evidence="7">The sequence shown here is derived from an EMBL/GenBank/DDBJ whole genome shotgun (WGS) entry which is preliminary data.</text>
</comment>
<dbReference type="InterPro" id="IPR029056">
    <property type="entry name" value="Ribokinase-like"/>
</dbReference>
<evidence type="ECO:0000313" key="7">
    <source>
        <dbReference type="EMBL" id="KAF9787252.1"/>
    </source>
</evidence>
<dbReference type="PANTHER" id="PTHR42909">
    <property type="entry name" value="ZGC:136858"/>
    <property type="match status" value="1"/>
</dbReference>
<dbReference type="SUPFAM" id="SSF53613">
    <property type="entry name" value="Ribokinase-like"/>
    <property type="match status" value="1"/>
</dbReference>
<evidence type="ECO:0000256" key="1">
    <source>
        <dbReference type="ARBA" id="ARBA00022723"/>
    </source>
</evidence>
<gene>
    <name evidence="7" type="ORF">BJ322DRAFT_1054337</name>
</gene>
<keyword evidence="1" id="KW-0479">Metal-binding</keyword>
<dbReference type="HAMAP" id="MF_01876">
    <property type="entry name" value="PsiMP_glycosidase"/>
    <property type="match status" value="1"/>
</dbReference>
<dbReference type="AlphaFoldDB" id="A0A9P6HHF9"/>
<sequence length="778" mass="83054">MLGRASKRGIHSLVTALKNNALVDIHPEVAEALHARQPVVALESTIITHGMPHPVNLETARTVERNVRASGSVPATIGLIEGRVKIGLEPHELERLAEGKNGPVKLSRRDIGAAIALKRDGGTTCSATLVFAALAGIKAFATGGLGGVHRAGQDTLDISADLPELTRCPVALISAGVKSILDIGRTLEYLETLGVPVVTYGQTDDFPAFYSHKSGFKSPWRVDNPTDAARIMNVQEQLGMKNGVIFATPIPTKYHSMSEAIQKAVEDAVQEAEENGISKRGKEVTPWILKRVGELTGGKSLLSNVALIENTSMIGGQIAASYARLAAEQVVEVGEKSYPVTLKHHQVDKTSTIPPRCVAQSSEQSYQPGSSSPLVIIGSAAMDITSRARKQSSMETTLCLHSTTSGSVSLSPGGVGRNIAEATHRILSKEHLSQAPVLISFVGEDIVGGVLREELSRMGMRTDGLILVPEKASAVCNMVMDTEGGLITGVADMDIIESLEGKAVVEQLNRYNPNVVAVDGNLKASAITDIVSHCNRHGKTVFFEPTSVPKSTRIIPSISASLSSEPNRTSAPIAFASPNILELEELWRVTQSDNVDLTSAPAWWKTLDSFGLSSQFRMELDHLARLPTSPRPGGTTGTLSFLTEGGIAQMAINLLPFFQHLVIKCGERGVVVVMRVSRQTKWASERSNIHKRYIVSNGSGNGDIVVLQHFPANRLRLESIINVTGAGDTLVASILASLVQDPNGFEDPESLKGILEDAQAAAVLTLQSEFAVSPSLSL</sequence>
<evidence type="ECO:0000313" key="8">
    <source>
        <dbReference type="Proteomes" id="UP000736335"/>
    </source>
</evidence>
<protein>
    <submittedName>
        <fullName evidence="7">Indigoidine synthase A-like protein</fullName>
    </submittedName>
</protein>
<dbReference type="GO" id="GO:0004730">
    <property type="term" value="F:pseudouridylate synthase activity"/>
    <property type="evidence" value="ECO:0007669"/>
    <property type="project" value="InterPro"/>
</dbReference>
<dbReference type="Proteomes" id="UP000736335">
    <property type="component" value="Unassembled WGS sequence"/>
</dbReference>
<dbReference type="PANTHER" id="PTHR42909:SF1">
    <property type="entry name" value="CARBOHYDRATE KINASE PFKB DOMAIN-CONTAINING PROTEIN"/>
    <property type="match status" value="1"/>
</dbReference>
<evidence type="ECO:0000256" key="5">
    <source>
        <dbReference type="ARBA" id="ARBA00023295"/>
    </source>
</evidence>
<organism evidence="7 8">
    <name type="scientific">Thelephora terrestris</name>
    <dbReference type="NCBI Taxonomy" id="56493"/>
    <lineage>
        <taxon>Eukaryota</taxon>
        <taxon>Fungi</taxon>
        <taxon>Dikarya</taxon>
        <taxon>Basidiomycota</taxon>
        <taxon>Agaricomycotina</taxon>
        <taxon>Agaricomycetes</taxon>
        <taxon>Thelephorales</taxon>
        <taxon>Thelephoraceae</taxon>
        <taxon>Thelephora</taxon>
    </lineage>
</organism>
<dbReference type="GO" id="GO:0016798">
    <property type="term" value="F:hydrolase activity, acting on glycosyl bonds"/>
    <property type="evidence" value="ECO:0007669"/>
    <property type="project" value="UniProtKB-KW"/>
</dbReference>
<dbReference type="SUPFAM" id="SSF110581">
    <property type="entry name" value="Indigoidine synthase A-like"/>
    <property type="match status" value="1"/>
</dbReference>
<reference evidence="7" key="1">
    <citation type="journal article" date="2020" name="Nat. Commun.">
        <title>Large-scale genome sequencing of mycorrhizal fungi provides insights into the early evolution of symbiotic traits.</title>
        <authorList>
            <person name="Miyauchi S."/>
            <person name="Kiss E."/>
            <person name="Kuo A."/>
            <person name="Drula E."/>
            <person name="Kohler A."/>
            <person name="Sanchez-Garcia M."/>
            <person name="Morin E."/>
            <person name="Andreopoulos B."/>
            <person name="Barry K.W."/>
            <person name="Bonito G."/>
            <person name="Buee M."/>
            <person name="Carver A."/>
            <person name="Chen C."/>
            <person name="Cichocki N."/>
            <person name="Clum A."/>
            <person name="Culley D."/>
            <person name="Crous P.W."/>
            <person name="Fauchery L."/>
            <person name="Girlanda M."/>
            <person name="Hayes R.D."/>
            <person name="Keri Z."/>
            <person name="LaButti K."/>
            <person name="Lipzen A."/>
            <person name="Lombard V."/>
            <person name="Magnuson J."/>
            <person name="Maillard F."/>
            <person name="Murat C."/>
            <person name="Nolan M."/>
            <person name="Ohm R.A."/>
            <person name="Pangilinan J."/>
            <person name="Pereira M.F."/>
            <person name="Perotto S."/>
            <person name="Peter M."/>
            <person name="Pfister S."/>
            <person name="Riley R."/>
            <person name="Sitrit Y."/>
            <person name="Stielow J.B."/>
            <person name="Szollosi G."/>
            <person name="Zifcakova L."/>
            <person name="Stursova M."/>
            <person name="Spatafora J.W."/>
            <person name="Tedersoo L."/>
            <person name="Vaario L.M."/>
            <person name="Yamada A."/>
            <person name="Yan M."/>
            <person name="Wang P."/>
            <person name="Xu J."/>
            <person name="Bruns T."/>
            <person name="Baldrian P."/>
            <person name="Vilgalys R."/>
            <person name="Dunand C."/>
            <person name="Henrissat B."/>
            <person name="Grigoriev I.V."/>
            <person name="Hibbett D."/>
            <person name="Nagy L.G."/>
            <person name="Martin F.M."/>
        </authorList>
    </citation>
    <scope>NUCLEOTIDE SEQUENCE</scope>
    <source>
        <strain evidence="7">UH-Tt-Lm1</strain>
    </source>
</reference>
<keyword evidence="5" id="KW-0326">Glycosidase</keyword>